<protein>
    <submittedName>
        <fullName evidence="3">VWA domain-containing protein</fullName>
    </submittedName>
</protein>
<reference evidence="3 4" key="1">
    <citation type="submission" date="2020-03" db="EMBL/GenBank/DDBJ databases">
        <title>WGS of actinomycetes isolated from Thailand.</title>
        <authorList>
            <person name="Thawai C."/>
        </authorList>
    </citation>
    <scope>NUCLEOTIDE SEQUENCE [LARGE SCALE GENOMIC DNA]</scope>
    <source>
        <strain evidence="3 4">PRB2-1</strain>
    </source>
</reference>
<organism evidence="3 4">
    <name type="scientific">Actinacidiphila epipremni</name>
    <dbReference type="NCBI Taxonomy" id="2053013"/>
    <lineage>
        <taxon>Bacteria</taxon>
        <taxon>Bacillati</taxon>
        <taxon>Actinomycetota</taxon>
        <taxon>Actinomycetes</taxon>
        <taxon>Kitasatosporales</taxon>
        <taxon>Streptomycetaceae</taxon>
        <taxon>Actinacidiphila</taxon>
    </lineage>
</organism>
<evidence type="ECO:0000313" key="3">
    <source>
        <dbReference type="EMBL" id="NJP45392.1"/>
    </source>
</evidence>
<keyword evidence="4" id="KW-1185">Reference proteome</keyword>
<proteinExistence type="predicted"/>
<dbReference type="Pfam" id="PF00092">
    <property type="entry name" value="VWA"/>
    <property type="match status" value="1"/>
</dbReference>
<evidence type="ECO:0000259" key="2">
    <source>
        <dbReference type="Pfam" id="PF00092"/>
    </source>
</evidence>
<dbReference type="SUPFAM" id="SSF53300">
    <property type="entry name" value="vWA-like"/>
    <property type="match status" value="1"/>
</dbReference>
<feature type="domain" description="VWFA" evidence="2">
    <location>
        <begin position="342"/>
        <end position="411"/>
    </location>
</feature>
<dbReference type="EMBL" id="JAATEJ010000014">
    <property type="protein sequence ID" value="NJP45392.1"/>
    <property type="molecule type" value="Genomic_DNA"/>
</dbReference>
<evidence type="ECO:0000313" key="4">
    <source>
        <dbReference type="Proteomes" id="UP000734511"/>
    </source>
</evidence>
<accession>A0ABX0ZQW1</accession>
<comment type="caution">
    <text evidence="3">The sequence shown here is derived from an EMBL/GenBank/DDBJ whole genome shotgun (WGS) entry which is preliminary data.</text>
</comment>
<evidence type="ECO:0000256" key="1">
    <source>
        <dbReference type="SAM" id="MobiDB-lite"/>
    </source>
</evidence>
<gene>
    <name evidence="3" type="ORF">HCN08_18580</name>
</gene>
<dbReference type="Gene3D" id="3.40.50.410">
    <property type="entry name" value="von Willebrand factor, type A domain"/>
    <property type="match status" value="1"/>
</dbReference>
<dbReference type="RefSeq" id="WP_167984245.1">
    <property type="nucleotide sequence ID" value="NZ_JAATEJ010000014.1"/>
</dbReference>
<dbReference type="InterPro" id="IPR002035">
    <property type="entry name" value="VWF_A"/>
</dbReference>
<feature type="region of interest" description="Disordered" evidence="1">
    <location>
        <begin position="139"/>
        <end position="168"/>
    </location>
</feature>
<sequence>MATSTPERLPLAGLLGVAFDVSGSMRASVENAAAGPATGLGALRETVERLTDRGLAAFTAAYPSGVTTSLDVFAYAFGLRGADGGNGVGAARKMADVLFGSRGRSILQHLADGLAEGLARPSPLPVVCDLLSVLAAVQSAGGEPKEQPVPEPPGAAPPSGPGGPGTEWDAELARIATEHQCHGWDRLARVLLPDPEQIRNLVLRLRAEPALAAQLANLLPNASEEEIALMVHSRGSGARAFAAHPLVSARMARSQGADLLALRGNLHQARVLLEELAAPPGTGPSGARTVEDIRRRLIAAVFESAAEIGDTTLPLEEVLARLRRLTTGGGAGGIAVEEIVYGATPLRKAMERTADRFAAELAARPAGTPATFVLVSDGDSTDGDPTQALARIAAQGVTVVACHLTTRDLTRPRTLLAEPGRDWPAGAATMFAAASTLPGGHPLPARLRAAGWHVPAGARCFVQANHSALVGELLEQVVR</sequence>
<dbReference type="InterPro" id="IPR036465">
    <property type="entry name" value="vWFA_dom_sf"/>
</dbReference>
<name>A0ABX0ZQW1_9ACTN</name>
<feature type="compositionally biased region" description="Pro residues" evidence="1">
    <location>
        <begin position="149"/>
        <end position="161"/>
    </location>
</feature>
<dbReference type="Proteomes" id="UP000734511">
    <property type="component" value="Unassembled WGS sequence"/>
</dbReference>